<evidence type="ECO:0008006" key="6">
    <source>
        <dbReference type="Google" id="ProtNLM"/>
    </source>
</evidence>
<dbReference type="AlphaFoldDB" id="C1AD84"/>
<dbReference type="InterPro" id="IPR010980">
    <property type="entry name" value="Cyt_c/b562"/>
</dbReference>
<dbReference type="SUPFAM" id="SSF47175">
    <property type="entry name" value="Cytochromes"/>
    <property type="match status" value="1"/>
</dbReference>
<dbReference type="InterPro" id="IPR009155">
    <property type="entry name" value="Cyt_b562"/>
</dbReference>
<feature type="chain" id="PRO_5002904688" description="Cytochrome b562" evidence="3">
    <location>
        <begin position="41"/>
        <end position="167"/>
    </location>
</feature>
<dbReference type="Gene3D" id="1.20.120.10">
    <property type="entry name" value="Cytochrome c/b562"/>
    <property type="match status" value="1"/>
</dbReference>
<organism evidence="4 5">
    <name type="scientific">Gemmatimonas aurantiaca (strain DSM 14586 / JCM 11422 / NBRC 100505 / T-27)</name>
    <dbReference type="NCBI Taxonomy" id="379066"/>
    <lineage>
        <taxon>Bacteria</taxon>
        <taxon>Pseudomonadati</taxon>
        <taxon>Gemmatimonadota</taxon>
        <taxon>Gemmatimonadia</taxon>
        <taxon>Gemmatimonadales</taxon>
        <taxon>Gemmatimonadaceae</taxon>
        <taxon>Gemmatimonas</taxon>
    </lineage>
</organism>
<keyword evidence="5" id="KW-1185">Reference proteome</keyword>
<evidence type="ECO:0000313" key="5">
    <source>
        <dbReference type="Proteomes" id="UP000002209"/>
    </source>
</evidence>
<protein>
    <recommendedName>
        <fullName evidence="6">Cytochrome b562</fullName>
    </recommendedName>
</protein>
<evidence type="ECO:0000256" key="2">
    <source>
        <dbReference type="ARBA" id="ARBA00022729"/>
    </source>
</evidence>
<feature type="signal peptide" evidence="3">
    <location>
        <begin position="1"/>
        <end position="40"/>
    </location>
</feature>
<gene>
    <name evidence="4" type="ordered locus">GAU_3419</name>
</gene>
<evidence type="ECO:0000256" key="1">
    <source>
        <dbReference type="ARBA" id="ARBA00005523"/>
    </source>
</evidence>
<evidence type="ECO:0000313" key="4">
    <source>
        <dbReference type="EMBL" id="BAH40461.1"/>
    </source>
</evidence>
<accession>C1AD84</accession>
<reference evidence="5" key="1">
    <citation type="submission" date="2006-03" db="EMBL/GenBank/DDBJ databases">
        <title>Complete genome sequence of Gemmatimonas aurantiaca T-27 that represents a novel phylum Gemmatimonadetes.</title>
        <authorList>
            <person name="Takasaki K."/>
            <person name="Ichikawa N."/>
            <person name="Miura H."/>
            <person name="Matsushita S."/>
            <person name="Watanabe Y."/>
            <person name="Oguchi A."/>
            <person name="Ankai A."/>
            <person name="Yashiro I."/>
            <person name="Takahashi M."/>
            <person name="Terui Y."/>
            <person name="Fukui S."/>
            <person name="Yokoyama H."/>
            <person name="Tanikawa S."/>
            <person name="Hanada S."/>
            <person name="Kamagata Y."/>
            <person name="Fujita N."/>
        </authorList>
    </citation>
    <scope>NUCLEOTIDE SEQUENCE [LARGE SCALE GENOMIC DNA]</scope>
    <source>
        <strain evidence="5">T-27 / DSM 14586 / JCM 11422 / NBRC 100505</strain>
    </source>
</reference>
<dbReference type="GO" id="GO:0042597">
    <property type="term" value="C:periplasmic space"/>
    <property type="evidence" value="ECO:0007669"/>
    <property type="project" value="InterPro"/>
</dbReference>
<sequence length="167" mass="18178">MGLSTGTRFTLHTLAMLLRFRHLSTLTVLALALTTSALQAQQPSEPKTPLGKHMAAMNAAFRTIGQQIADSTKNASTMEQLTIFETNAKEALAFEPEKKAQVPEADQAKFVADYKVGLQKLIDTAGKLHAALHSGKNTEAAAIVEEMRGLQRSSHGEFRIRRPPPSL</sequence>
<dbReference type="KEGG" id="gau:GAU_3419"/>
<dbReference type="RefSeq" id="WP_015895230.1">
    <property type="nucleotide sequence ID" value="NC_012489.1"/>
</dbReference>
<name>C1AD84_GEMAT</name>
<dbReference type="GO" id="GO:0005506">
    <property type="term" value="F:iron ion binding"/>
    <property type="evidence" value="ECO:0007669"/>
    <property type="project" value="InterPro"/>
</dbReference>
<dbReference type="GO" id="GO:0022900">
    <property type="term" value="P:electron transport chain"/>
    <property type="evidence" value="ECO:0007669"/>
    <property type="project" value="InterPro"/>
</dbReference>
<dbReference type="EMBL" id="AP009153">
    <property type="protein sequence ID" value="BAH40461.1"/>
    <property type="molecule type" value="Genomic_DNA"/>
</dbReference>
<dbReference type="Pfam" id="PF07361">
    <property type="entry name" value="Cytochrom_B562"/>
    <property type="match status" value="1"/>
</dbReference>
<dbReference type="GO" id="GO:0020037">
    <property type="term" value="F:heme binding"/>
    <property type="evidence" value="ECO:0007669"/>
    <property type="project" value="InterPro"/>
</dbReference>
<keyword evidence="2 3" id="KW-0732">Signal</keyword>
<dbReference type="Proteomes" id="UP000002209">
    <property type="component" value="Chromosome"/>
</dbReference>
<comment type="similarity">
    <text evidence="1">Belongs to the cytochrome b562 family.</text>
</comment>
<proteinExistence type="inferred from homology"/>
<dbReference type="GO" id="GO:0009055">
    <property type="term" value="F:electron transfer activity"/>
    <property type="evidence" value="ECO:0007669"/>
    <property type="project" value="InterPro"/>
</dbReference>
<evidence type="ECO:0000256" key="3">
    <source>
        <dbReference type="SAM" id="SignalP"/>
    </source>
</evidence>
<dbReference type="HOGENOM" id="CLU_1600344_0_0_0"/>
<dbReference type="eggNOG" id="ENOG502ZMZX">
    <property type="taxonomic scope" value="Bacteria"/>
</dbReference>